<dbReference type="Gene3D" id="1.25.10.10">
    <property type="entry name" value="Leucine-rich Repeat Variant"/>
    <property type="match status" value="1"/>
</dbReference>
<dbReference type="EMBL" id="FOVW01000002">
    <property type="protein sequence ID" value="SFN91061.1"/>
    <property type="molecule type" value="Genomic_DNA"/>
</dbReference>
<organism evidence="1 2">
    <name type="scientific">Algoriphagus ornithinivorans</name>
    <dbReference type="NCBI Taxonomy" id="226506"/>
    <lineage>
        <taxon>Bacteria</taxon>
        <taxon>Pseudomonadati</taxon>
        <taxon>Bacteroidota</taxon>
        <taxon>Cytophagia</taxon>
        <taxon>Cytophagales</taxon>
        <taxon>Cyclobacteriaceae</taxon>
        <taxon>Algoriphagus</taxon>
    </lineage>
</organism>
<dbReference type="InterPro" id="IPR016024">
    <property type="entry name" value="ARM-type_fold"/>
</dbReference>
<dbReference type="STRING" id="226506.SAMN04488519_102414"/>
<keyword evidence="2" id="KW-1185">Reference proteome</keyword>
<dbReference type="InterPro" id="IPR011989">
    <property type="entry name" value="ARM-like"/>
</dbReference>
<dbReference type="Proteomes" id="UP000199564">
    <property type="component" value="Unassembled WGS sequence"/>
</dbReference>
<evidence type="ECO:0000313" key="2">
    <source>
        <dbReference type="Proteomes" id="UP000199564"/>
    </source>
</evidence>
<name>A0A1I5CWQ6_9BACT</name>
<protein>
    <recommendedName>
        <fullName evidence="3">HEAT repeat-containing protein</fullName>
    </recommendedName>
</protein>
<reference evidence="2" key="1">
    <citation type="submission" date="2016-10" db="EMBL/GenBank/DDBJ databases">
        <authorList>
            <person name="Varghese N."/>
            <person name="Submissions S."/>
        </authorList>
    </citation>
    <scope>NUCLEOTIDE SEQUENCE [LARGE SCALE GENOMIC DNA]</scope>
    <source>
        <strain evidence="2">DSM 15282</strain>
    </source>
</reference>
<evidence type="ECO:0000313" key="1">
    <source>
        <dbReference type="EMBL" id="SFN91061.1"/>
    </source>
</evidence>
<dbReference type="AlphaFoldDB" id="A0A1I5CWQ6"/>
<gene>
    <name evidence="1" type="ORF">SAMN04488519_102414</name>
</gene>
<dbReference type="SUPFAM" id="SSF48371">
    <property type="entry name" value="ARM repeat"/>
    <property type="match status" value="1"/>
</dbReference>
<evidence type="ECO:0008006" key="3">
    <source>
        <dbReference type="Google" id="ProtNLM"/>
    </source>
</evidence>
<proteinExistence type="predicted"/>
<accession>A0A1I5CWQ6</accession>
<sequence length="189" mass="22254">MIPLAIRVYLQNKGKRMDQDIERLFEKMCDPNESEAYLFADKLGLKADEEAKNRLIEMIKGDNWEVAYLACRALSKTHWQEEALDAIFEVIFDKKNKNLQGAFVQILEEYNLSERFVDVFRVYLFGNFKASTLAKDLLDQVEFEITPRTIRKAEKHWNHYLHNPEDEGSVSIKKSEVEPMLLEMRELFS</sequence>